<feature type="compositionally biased region" description="Polar residues" evidence="7">
    <location>
        <begin position="256"/>
        <end position="270"/>
    </location>
</feature>
<dbReference type="GeneID" id="22915552"/>
<dbReference type="AlphaFoldDB" id="A0A023AYL7"/>
<evidence type="ECO:0000256" key="6">
    <source>
        <dbReference type="ARBA" id="ARBA00024338"/>
    </source>
</evidence>
<dbReference type="RefSeq" id="XP_011134633.1">
    <property type="nucleotide sequence ID" value="XM_011136331.1"/>
</dbReference>
<dbReference type="InterPro" id="IPR036259">
    <property type="entry name" value="MFS_trans_sf"/>
</dbReference>
<dbReference type="PANTHER" id="PTHR23505">
    <property type="entry name" value="SPINSTER"/>
    <property type="match status" value="1"/>
</dbReference>
<comment type="caution">
    <text evidence="9">The sequence shown here is derived from an EMBL/GenBank/DDBJ whole genome shotgun (WGS) entry which is preliminary data.</text>
</comment>
<protein>
    <submittedName>
        <fullName evidence="9">Major facilitator family transporter</fullName>
    </submittedName>
</protein>
<feature type="transmembrane region" description="Helical" evidence="8">
    <location>
        <begin position="676"/>
        <end position="699"/>
    </location>
</feature>
<dbReference type="Pfam" id="PF07690">
    <property type="entry name" value="MFS_1"/>
    <property type="match status" value="1"/>
</dbReference>
<keyword evidence="2" id="KW-0813">Transport</keyword>
<feature type="transmembrane region" description="Helical" evidence="8">
    <location>
        <begin position="172"/>
        <end position="196"/>
    </location>
</feature>
<dbReference type="Proteomes" id="UP000019763">
    <property type="component" value="Unassembled WGS sequence"/>
</dbReference>
<feature type="transmembrane region" description="Helical" evidence="8">
    <location>
        <begin position="115"/>
        <end position="137"/>
    </location>
</feature>
<comment type="similarity">
    <text evidence="6">Belongs to the major facilitator superfamily. Spinster (TC 2.A.1.49) family.</text>
</comment>
<keyword evidence="3 8" id="KW-0812">Transmembrane</keyword>
<feature type="transmembrane region" description="Helical" evidence="8">
    <location>
        <begin position="87"/>
        <end position="109"/>
    </location>
</feature>
<evidence type="ECO:0000256" key="7">
    <source>
        <dbReference type="SAM" id="MobiDB-lite"/>
    </source>
</evidence>
<evidence type="ECO:0000256" key="8">
    <source>
        <dbReference type="SAM" id="Phobius"/>
    </source>
</evidence>
<feature type="transmembrane region" description="Helical" evidence="8">
    <location>
        <begin position="12"/>
        <end position="34"/>
    </location>
</feature>
<dbReference type="VEuPathDB" id="CryptoDB:GNI_160270"/>
<dbReference type="PANTHER" id="PTHR23505:SF79">
    <property type="entry name" value="PROTEIN SPINSTER"/>
    <property type="match status" value="1"/>
</dbReference>
<evidence type="ECO:0000256" key="1">
    <source>
        <dbReference type="ARBA" id="ARBA00004141"/>
    </source>
</evidence>
<feature type="region of interest" description="Disordered" evidence="7">
    <location>
        <begin position="256"/>
        <end position="353"/>
    </location>
</feature>
<dbReference type="eggNOG" id="KOG1330">
    <property type="taxonomic scope" value="Eukaryota"/>
</dbReference>
<feature type="compositionally biased region" description="Low complexity" evidence="7">
    <location>
        <begin position="271"/>
        <end position="289"/>
    </location>
</feature>
<dbReference type="GO" id="GO:0016020">
    <property type="term" value="C:membrane"/>
    <property type="evidence" value="ECO:0007669"/>
    <property type="project" value="UniProtKB-SubCell"/>
</dbReference>
<evidence type="ECO:0000313" key="10">
    <source>
        <dbReference type="Proteomes" id="UP000019763"/>
    </source>
</evidence>
<dbReference type="EMBL" id="AFNH02001195">
    <property type="protein sequence ID" value="EZG43762.1"/>
    <property type="molecule type" value="Genomic_DNA"/>
</dbReference>
<feature type="transmembrane region" description="Helical" evidence="8">
    <location>
        <begin position="645"/>
        <end position="670"/>
    </location>
</feature>
<keyword evidence="10" id="KW-1185">Reference proteome</keyword>
<evidence type="ECO:0000256" key="5">
    <source>
        <dbReference type="ARBA" id="ARBA00023136"/>
    </source>
</evidence>
<dbReference type="OMA" id="WTIIIGK"/>
<comment type="subcellular location">
    <subcellularLocation>
        <location evidence="1">Membrane</location>
        <topology evidence="1">Multi-pass membrane protein</topology>
    </subcellularLocation>
</comment>
<feature type="compositionally biased region" description="Basic residues" evidence="7">
    <location>
        <begin position="579"/>
        <end position="589"/>
    </location>
</feature>
<keyword evidence="4 8" id="KW-1133">Transmembrane helix</keyword>
<name>A0A023AYL7_GRENI</name>
<evidence type="ECO:0000256" key="3">
    <source>
        <dbReference type="ARBA" id="ARBA00022692"/>
    </source>
</evidence>
<feature type="transmembrane region" description="Helical" evidence="8">
    <location>
        <begin position="526"/>
        <end position="550"/>
    </location>
</feature>
<feature type="transmembrane region" description="Helical" evidence="8">
    <location>
        <begin position="54"/>
        <end position="75"/>
    </location>
</feature>
<feature type="region of interest" description="Disordered" evidence="7">
    <location>
        <begin position="569"/>
        <end position="594"/>
    </location>
</feature>
<organism evidence="9 10">
    <name type="scientific">Gregarina niphandrodes</name>
    <name type="common">Septate eugregarine</name>
    <dbReference type="NCBI Taxonomy" id="110365"/>
    <lineage>
        <taxon>Eukaryota</taxon>
        <taxon>Sar</taxon>
        <taxon>Alveolata</taxon>
        <taxon>Apicomplexa</taxon>
        <taxon>Conoidasida</taxon>
        <taxon>Gregarinasina</taxon>
        <taxon>Eugregarinorida</taxon>
        <taxon>Gregarinidae</taxon>
        <taxon>Gregarina</taxon>
    </lineage>
</organism>
<dbReference type="GO" id="GO:0022857">
    <property type="term" value="F:transmembrane transporter activity"/>
    <property type="evidence" value="ECO:0007669"/>
    <property type="project" value="InterPro"/>
</dbReference>
<dbReference type="InterPro" id="IPR044770">
    <property type="entry name" value="MFS_spinster-like"/>
</dbReference>
<feature type="transmembrane region" description="Helical" evidence="8">
    <location>
        <begin position="759"/>
        <end position="783"/>
    </location>
</feature>
<reference evidence="9" key="1">
    <citation type="submission" date="2013-12" db="EMBL/GenBank/DDBJ databases">
        <authorList>
            <person name="Omoto C.K."/>
            <person name="Sibley D."/>
            <person name="Venepally P."/>
            <person name="Hadjithomas M."/>
            <person name="Karamycheva S."/>
            <person name="Brunk B."/>
            <person name="Roos D."/>
            <person name="Caler E."/>
            <person name="Lorenzi H."/>
        </authorList>
    </citation>
    <scope>NUCLEOTIDE SEQUENCE</scope>
</reference>
<feature type="transmembrane region" description="Helical" evidence="8">
    <location>
        <begin position="483"/>
        <end position="506"/>
    </location>
</feature>
<dbReference type="InterPro" id="IPR011701">
    <property type="entry name" value="MFS"/>
</dbReference>
<feature type="compositionally biased region" description="Polar residues" evidence="7">
    <location>
        <begin position="290"/>
        <end position="304"/>
    </location>
</feature>
<accession>A0A023AYL7</accession>
<keyword evidence="5 8" id="KW-0472">Membrane</keyword>
<evidence type="ECO:0000256" key="2">
    <source>
        <dbReference type="ARBA" id="ARBA00022448"/>
    </source>
</evidence>
<dbReference type="Gene3D" id="1.20.1250.20">
    <property type="entry name" value="MFS general substrate transporter like domains"/>
    <property type="match status" value="1"/>
</dbReference>
<proteinExistence type="inferred from homology"/>
<sequence length="838" mass="89497">MLAGFLFHNIRWVSGLFLLVDFLIYFDRGVLPGLHQEVINSLLKHETYHRNPELFFGVLQSIFIAGLALSAPVLSHLSIRTERVLQFVAGGLIVWVVSMYGCFIAGHMGALNLLFFFRGLSGVGEAAFATLLTPVLVDAQPPASKGVFLGIFYALMPLGVSCGYVLSSALPLIGLSFPSAFLFIAVLAMAPVAAALEISKLPAAHGASPWKVKADVSKAAPTWQVALPKSPPAWPSPRLDQSPRLDRVYNALGTQRLSATQVATRRPNQTHSGHSGQSPGQSHSGHSMSNGPAMSSNGSIQNDAPPNDVEQDIRASDLRSNGLRSGGLRSRQDSPQARGSTAHERSRSGGARDLGLLLAAEHRRTRTNPGRGSGDPVARTTSYAEADLPWVPDLSSGQDLPGRVALQESLDVNSTDANSTEFAASWRPGDEGVRASWKDSCERLADEKTAVALTARLCDDEEELDSVVGPVTSGSPKSARMNYWLFGCILVAGAAQAAVTATLSAFGTSFLTALEIFSTELKAASAMGGVAVLVGSVGTLAGGYVCQLVLDFHRRTSAVQLICSPALESPDGGQTQRSPNRRSPNRRSPNRTGCVSPCEVSHCAVPSRPVSARAHAHAHDRANDRARARAESAAVEELVRQQTPFACTAIISAFGFFGCVVSLTSPWFLYSDRADLAMLTLAGGLLVVCMVQSSLNLGVMSACAEKERSFGLGLYTLGIHLIGDVPGPILIGFLKDRWAPGCVNPTLTRMICRHERNNLIKLIAFLLSWTNLIWIGGLLGLAAAQRDTTPQCDAIQGGITHVCSKTDERSLHHARNSWSAASRRLKTRPSSIIINVNN</sequence>
<gene>
    <name evidence="9" type="ORF">GNI_160270</name>
</gene>
<evidence type="ECO:0000313" key="9">
    <source>
        <dbReference type="EMBL" id="EZG43762.1"/>
    </source>
</evidence>
<dbReference type="OrthoDB" id="6770063at2759"/>
<dbReference type="SUPFAM" id="SSF103473">
    <property type="entry name" value="MFS general substrate transporter"/>
    <property type="match status" value="1"/>
</dbReference>
<feature type="transmembrane region" description="Helical" evidence="8">
    <location>
        <begin position="146"/>
        <end position="166"/>
    </location>
</feature>
<evidence type="ECO:0000256" key="4">
    <source>
        <dbReference type="ARBA" id="ARBA00022989"/>
    </source>
</evidence>